<evidence type="ECO:0000256" key="8">
    <source>
        <dbReference type="ARBA" id="ARBA00022989"/>
    </source>
</evidence>
<name>A0A0B4ZYL4_9EUCA</name>
<evidence type="ECO:0000256" key="11">
    <source>
        <dbReference type="ARBA" id="ARBA00023136"/>
    </source>
</evidence>
<dbReference type="CTD" id="4509"/>
<gene>
    <name evidence="14" type="primary">atp8</name>
</gene>
<evidence type="ECO:0000256" key="5">
    <source>
        <dbReference type="ARBA" id="ARBA00022547"/>
    </source>
</evidence>
<dbReference type="GO" id="GO:0031966">
    <property type="term" value="C:mitochondrial membrane"/>
    <property type="evidence" value="ECO:0007669"/>
    <property type="project" value="UniProtKB-SubCell"/>
</dbReference>
<reference evidence="14" key="1">
    <citation type="submission" date="2014-09" db="EMBL/GenBank/DDBJ databases">
        <title>The Complete Genome of Cherax bicarinatus.</title>
        <authorList>
            <person name="Lee Y.P."/>
            <person name="Gan H.M."/>
            <person name="Tan M.H."/>
            <person name="Austin C."/>
        </authorList>
    </citation>
    <scope>NUCLEOTIDE SEQUENCE</scope>
</reference>
<evidence type="ECO:0000256" key="7">
    <source>
        <dbReference type="ARBA" id="ARBA00022781"/>
    </source>
</evidence>
<dbReference type="Pfam" id="PF00895">
    <property type="entry name" value="ATP-synt_8"/>
    <property type="match status" value="1"/>
</dbReference>
<evidence type="ECO:0000256" key="13">
    <source>
        <dbReference type="SAM" id="Phobius"/>
    </source>
</evidence>
<sequence length="52" mass="6285">MPQMGPLLWFNLFLMFILGYVLFSIINFFSKLPVKTEILINKPKLLEKPWKW</sequence>
<keyword evidence="8 13" id="KW-1133">Transmembrane helix</keyword>
<evidence type="ECO:0000256" key="4">
    <source>
        <dbReference type="ARBA" id="ARBA00022448"/>
    </source>
</evidence>
<evidence type="ECO:0000256" key="12">
    <source>
        <dbReference type="RuleBase" id="RU003661"/>
    </source>
</evidence>
<keyword evidence="4 12" id="KW-0813">Transport</keyword>
<dbReference type="RefSeq" id="YP_009116474.1">
    <property type="nucleotide sequence ID" value="NC_026226.1"/>
</dbReference>
<evidence type="ECO:0000256" key="3">
    <source>
        <dbReference type="ARBA" id="ARBA00011291"/>
    </source>
</evidence>
<keyword evidence="6 12" id="KW-0812">Transmembrane</keyword>
<comment type="subunit">
    <text evidence="3">F-type ATPases have 2 components, CF(1) - the catalytic core - and CF(0) - the membrane proton channel.</text>
</comment>
<dbReference type="GO" id="GO:0045259">
    <property type="term" value="C:proton-transporting ATP synthase complex"/>
    <property type="evidence" value="ECO:0007669"/>
    <property type="project" value="UniProtKB-KW"/>
</dbReference>
<evidence type="ECO:0000256" key="1">
    <source>
        <dbReference type="ARBA" id="ARBA00004304"/>
    </source>
</evidence>
<accession>A0A0B4ZYL4</accession>
<proteinExistence type="inferred from homology"/>
<dbReference type="GeneID" id="22909656"/>
<keyword evidence="9 12" id="KW-0406">Ion transport</keyword>
<dbReference type="InterPro" id="IPR001421">
    <property type="entry name" value="ATP8_metazoa"/>
</dbReference>
<evidence type="ECO:0000256" key="6">
    <source>
        <dbReference type="ARBA" id="ARBA00022692"/>
    </source>
</evidence>
<comment type="subcellular location">
    <subcellularLocation>
        <location evidence="1 12">Mitochondrion membrane</location>
        <topology evidence="1 12">Single-pass membrane protein</topology>
    </subcellularLocation>
</comment>
<evidence type="ECO:0000256" key="2">
    <source>
        <dbReference type="ARBA" id="ARBA00008892"/>
    </source>
</evidence>
<dbReference type="AlphaFoldDB" id="A0A0B4ZYL4"/>
<keyword evidence="5 12" id="KW-0138">CF(0)</keyword>
<keyword evidence="10 12" id="KW-0496">Mitochondrion</keyword>
<comment type="similarity">
    <text evidence="2 12">Belongs to the ATPase protein 8 family.</text>
</comment>
<evidence type="ECO:0000313" key="14">
    <source>
        <dbReference type="EMBL" id="AJD80502.1"/>
    </source>
</evidence>
<evidence type="ECO:0000256" key="9">
    <source>
        <dbReference type="ARBA" id="ARBA00023065"/>
    </source>
</evidence>
<feature type="transmembrane region" description="Helical" evidence="13">
    <location>
        <begin position="6"/>
        <end position="29"/>
    </location>
</feature>
<dbReference type="EMBL" id="KM501041">
    <property type="protein sequence ID" value="AJD80502.1"/>
    <property type="molecule type" value="Genomic_DNA"/>
</dbReference>
<keyword evidence="7 12" id="KW-0375">Hydrogen ion transport</keyword>
<protein>
    <recommendedName>
        <fullName evidence="12">ATP synthase complex subunit 8</fullName>
    </recommendedName>
</protein>
<organism evidence="14">
    <name type="scientific">Cherax bicarinatus</name>
    <dbReference type="NCBI Taxonomy" id="1552317"/>
    <lineage>
        <taxon>Eukaryota</taxon>
        <taxon>Metazoa</taxon>
        <taxon>Ecdysozoa</taxon>
        <taxon>Arthropoda</taxon>
        <taxon>Crustacea</taxon>
        <taxon>Multicrustacea</taxon>
        <taxon>Malacostraca</taxon>
        <taxon>Eumalacostraca</taxon>
        <taxon>Eucarida</taxon>
        <taxon>Decapoda</taxon>
        <taxon>Pleocyemata</taxon>
        <taxon>Astacidea</taxon>
        <taxon>Parastacoidea</taxon>
        <taxon>Parastacidae</taxon>
        <taxon>Cherax</taxon>
    </lineage>
</organism>
<dbReference type="GO" id="GO:0015986">
    <property type="term" value="P:proton motive force-driven ATP synthesis"/>
    <property type="evidence" value="ECO:0007669"/>
    <property type="project" value="InterPro"/>
</dbReference>
<keyword evidence="11 13" id="KW-0472">Membrane</keyword>
<geneLocation type="mitochondrion" evidence="14"/>
<dbReference type="GO" id="GO:0015078">
    <property type="term" value="F:proton transmembrane transporter activity"/>
    <property type="evidence" value="ECO:0007669"/>
    <property type="project" value="InterPro"/>
</dbReference>
<evidence type="ECO:0000256" key="10">
    <source>
        <dbReference type="ARBA" id="ARBA00023128"/>
    </source>
</evidence>